<name>A0A1Y3BI80_EURMA</name>
<feature type="transmembrane region" description="Helical" evidence="1">
    <location>
        <begin position="163"/>
        <end position="184"/>
    </location>
</feature>
<keyword evidence="1" id="KW-0472">Membrane</keyword>
<keyword evidence="3" id="KW-1185">Reference proteome</keyword>
<keyword evidence="1" id="KW-1133">Transmembrane helix</keyword>
<evidence type="ECO:0000256" key="1">
    <source>
        <dbReference type="SAM" id="Phobius"/>
    </source>
</evidence>
<evidence type="ECO:0000313" key="3">
    <source>
        <dbReference type="Proteomes" id="UP000194236"/>
    </source>
</evidence>
<evidence type="ECO:0000313" key="2">
    <source>
        <dbReference type="EMBL" id="OTF79286.1"/>
    </source>
</evidence>
<gene>
    <name evidence="2" type="ORF">BLA29_005164</name>
</gene>
<keyword evidence="1" id="KW-0812">Transmembrane</keyword>
<dbReference type="Proteomes" id="UP000194236">
    <property type="component" value="Unassembled WGS sequence"/>
</dbReference>
<accession>A0A1Y3BI80</accession>
<proteinExistence type="predicted"/>
<protein>
    <submittedName>
        <fullName evidence="2">Uncharacterized protein</fullName>
    </submittedName>
</protein>
<dbReference type="OrthoDB" id="10482012at2759"/>
<reference evidence="2 3" key="1">
    <citation type="submission" date="2017-03" db="EMBL/GenBank/DDBJ databases">
        <title>Genome Survey of Euroglyphus maynei.</title>
        <authorList>
            <person name="Arlian L.G."/>
            <person name="Morgan M.S."/>
            <person name="Rider S.D."/>
        </authorList>
    </citation>
    <scope>NUCLEOTIDE SEQUENCE [LARGE SCALE GENOMIC DNA]</scope>
    <source>
        <strain evidence="2">Arlian Lab</strain>
        <tissue evidence="2">Whole body</tissue>
    </source>
</reference>
<comment type="caution">
    <text evidence="2">The sequence shown here is derived from an EMBL/GenBank/DDBJ whole genome shotgun (WGS) entry which is preliminary data.</text>
</comment>
<organism evidence="2 3">
    <name type="scientific">Euroglyphus maynei</name>
    <name type="common">Mayne's house dust mite</name>
    <dbReference type="NCBI Taxonomy" id="6958"/>
    <lineage>
        <taxon>Eukaryota</taxon>
        <taxon>Metazoa</taxon>
        <taxon>Ecdysozoa</taxon>
        <taxon>Arthropoda</taxon>
        <taxon>Chelicerata</taxon>
        <taxon>Arachnida</taxon>
        <taxon>Acari</taxon>
        <taxon>Acariformes</taxon>
        <taxon>Sarcoptiformes</taxon>
        <taxon>Astigmata</taxon>
        <taxon>Psoroptidia</taxon>
        <taxon>Analgoidea</taxon>
        <taxon>Pyroglyphidae</taxon>
        <taxon>Pyroglyphinae</taxon>
        <taxon>Euroglyphus</taxon>
    </lineage>
</organism>
<sequence length="315" mass="36170">MGYGIQFAPQGEYIGKLWPVFLFVRKISLSVDKFFKIKGLNPRMNDTEWFAVRFPYKSIYGIPDSLNCSESIYQRFIECEQSAHHEWKITVHDYFYETKEFCCFIWSAFNCEVDVIAECNVEYSKMLKQSTYRTYRKVCDDMFCGNDSVCCWFSPANQTKFRLILWVTVAIIFILLIICGTFRIRKSSSSSDPKSILAKGSSVSGMKKTGKIKKKVRFDLPDDGQHIETLKVKNSPLWLIEPSRSKVPDHILDSYEPPIVPRGMTRAKPNILQLMEPSLIPPGPTPTSTPAINLSSLDSLQSETMNRILFQMDSL</sequence>
<dbReference type="AlphaFoldDB" id="A0A1Y3BI80"/>
<dbReference type="EMBL" id="MUJZ01023836">
    <property type="protein sequence ID" value="OTF79286.1"/>
    <property type="molecule type" value="Genomic_DNA"/>
</dbReference>